<proteinExistence type="predicted"/>
<gene>
    <name evidence="1" type="ORF">AVDCRST_MAG96-2718</name>
</gene>
<reference evidence="1" key="1">
    <citation type="submission" date="2020-02" db="EMBL/GenBank/DDBJ databases">
        <authorList>
            <person name="Meier V. D."/>
        </authorList>
    </citation>
    <scope>NUCLEOTIDE SEQUENCE</scope>
    <source>
        <strain evidence="1">AVDCRST_MAG96</strain>
    </source>
</reference>
<organism evidence="1">
    <name type="scientific">uncultured Segetibacter sp</name>
    <dbReference type="NCBI Taxonomy" id="481133"/>
    <lineage>
        <taxon>Bacteria</taxon>
        <taxon>Pseudomonadati</taxon>
        <taxon>Bacteroidota</taxon>
        <taxon>Chitinophagia</taxon>
        <taxon>Chitinophagales</taxon>
        <taxon>Chitinophagaceae</taxon>
        <taxon>Segetibacter</taxon>
        <taxon>environmental samples</taxon>
    </lineage>
</organism>
<accession>A0A6J4T936</accession>
<sequence>MPVKWSSLFGQQGVFIAFLFHYITLVTSAVANADDNHFVLIRCFF</sequence>
<protein>
    <submittedName>
        <fullName evidence="1">Uncharacterized protein</fullName>
    </submittedName>
</protein>
<dbReference type="EMBL" id="CADCVN010001063">
    <property type="protein sequence ID" value="CAA9516632.1"/>
    <property type="molecule type" value="Genomic_DNA"/>
</dbReference>
<evidence type="ECO:0000313" key="1">
    <source>
        <dbReference type="EMBL" id="CAA9516632.1"/>
    </source>
</evidence>
<dbReference type="AlphaFoldDB" id="A0A6J4T936"/>
<name>A0A6J4T936_9BACT</name>